<reference evidence="1" key="1">
    <citation type="submission" date="2019-12" db="EMBL/GenBank/DDBJ databases">
        <title>Genome sequencing and annotation of Brassica cretica.</title>
        <authorList>
            <person name="Studholme D.J."/>
            <person name="Sarris P.F."/>
        </authorList>
    </citation>
    <scope>NUCLEOTIDE SEQUENCE</scope>
    <source>
        <strain evidence="1">PFS-102/07</strain>
        <tissue evidence="1">Leaf</tissue>
    </source>
</reference>
<comment type="caution">
    <text evidence="1">The sequence shown here is derived from an EMBL/GenBank/DDBJ whole genome shotgun (WGS) entry which is preliminary data.</text>
</comment>
<dbReference type="EMBL" id="QGKY02001250">
    <property type="protein sequence ID" value="KAF2563680.1"/>
    <property type="molecule type" value="Genomic_DNA"/>
</dbReference>
<organism evidence="1">
    <name type="scientific">Brassica cretica</name>
    <name type="common">Mustard</name>
    <dbReference type="NCBI Taxonomy" id="69181"/>
    <lineage>
        <taxon>Eukaryota</taxon>
        <taxon>Viridiplantae</taxon>
        <taxon>Streptophyta</taxon>
        <taxon>Embryophyta</taxon>
        <taxon>Tracheophyta</taxon>
        <taxon>Spermatophyta</taxon>
        <taxon>Magnoliopsida</taxon>
        <taxon>eudicotyledons</taxon>
        <taxon>Gunneridae</taxon>
        <taxon>Pentapetalae</taxon>
        <taxon>rosids</taxon>
        <taxon>malvids</taxon>
        <taxon>Brassicales</taxon>
        <taxon>Brassicaceae</taxon>
        <taxon>Brassiceae</taxon>
        <taxon>Brassica</taxon>
    </lineage>
</organism>
<sequence length="156" mass="17565">MIDRDWDPGSQRKIGDRGDLWLRGRESKSNSSIGDSDFDSLAITLRGNPRAFHRLGRRIAYSVTNVRRPWCPSEPPSEFGVFSCSDCLFYLSMMLSNRLARGGFFIMELGVGTSNSKLCLTLLGCVQMSMFSSEVESFLRVKGRVKRRRGKIATVT</sequence>
<protein>
    <submittedName>
        <fullName evidence="1">Uncharacterized protein</fullName>
    </submittedName>
</protein>
<gene>
    <name evidence="1" type="ORF">F2Q70_00018814</name>
</gene>
<dbReference type="AlphaFoldDB" id="A0A8S9I278"/>
<name>A0A8S9I278_BRACR</name>
<accession>A0A8S9I278</accession>
<proteinExistence type="predicted"/>
<evidence type="ECO:0000313" key="1">
    <source>
        <dbReference type="EMBL" id="KAF2563680.1"/>
    </source>
</evidence>